<evidence type="ECO:0000313" key="1">
    <source>
        <dbReference type="EMBL" id="CAD5118659.1"/>
    </source>
</evidence>
<dbReference type="GO" id="GO:0005615">
    <property type="term" value="C:extracellular space"/>
    <property type="evidence" value="ECO:0007669"/>
    <property type="project" value="TreeGrafter"/>
</dbReference>
<dbReference type="OrthoDB" id="413313at2759"/>
<dbReference type="InterPro" id="IPR017850">
    <property type="entry name" value="Alkaline_phosphatase_core_sf"/>
</dbReference>
<dbReference type="CDD" id="cd16021">
    <property type="entry name" value="ALP_like"/>
    <property type="match status" value="1"/>
</dbReference>
<dbReference type="Pfam" id="PF02995">
    <property type="entry name" value="DUF229"/>
    <property type="match status" value="1"/>
</dbReference>
<dbReference type="PANTHER" id="PTHR10974">
    <property type="entry name" value="FI08016P-RELATED"/>
    <property type="match status" value="1"/>
</dbReference>
<dbReference type="PANTHER" id="PTHR10974:SF1">
    <property type="entry name" value="FI08016P-RELATED"/>
    <property type="match status" value="1"/>
</dbReference>
<gene>
    <name evidence="1" type="ORF">DGYR_LOCUS6996</name>
</gene>
<accession>A0A7I8VTD8</accession>
<dbReference type="FunFam" id="3.40.720.10:FF:000017">
    <property type="entry name" value="Predicted protein"/>
    <property type="match status" value="1"/>
</dbReference>
<dbReference type="Gene3D" id="3.40.720.10">
    <property type="entry name" value="Alkaline Phosphatase, subunit A"/>
    <property type="match status" value="1"/>
</dbReference>
<evidence type="ECO:0000313" key="2">
    <source>
        <dbReference type="Proteomes" id="UP000549394"/>
    </source>
</evidence>
<dbReference type="SUPFAM" id="SSF53649">
    <property type="entry name" value="Alkaline phosphatase-like"/>
    <property type="match status" value="1"/>
</dbReference>
<dbReference type="Proteomes" id="UP000549394">
    <property type="component" value="Unassembled WGS sequence"/>
</dbReference>
<dbReference type="EMBL" id="CAJFCJ010000009">
    <property type="protein sequence ID" value="CAD5118659.1"/>
    <property type="molecule type" value="Genomic_DNA"/>
</dbReference>
<comment type="caution">
    <text evidence="1">The sequence shown here is derived from an EMBL/GenBank/DDBJ whole genome shotgun (WGS) entry which is preliminary data.</text>
</comment>
<name>A0A7I8VTD8_9ANNE</name>
<proteinExistence type="predicted"/>
<keyword evidence="2" id="KW-1185">Reference proteome</keyword>
<reference evidence="1 2" key="1">
    <citation type="submission" date="2020-08" db="EMBL/GenBank/DDBJ databases">
        <authorList>
            <person name="Hejnol A."/>
        </authorList>
    </citation>
    <scope>NUCLEOTIDE SEQUENCE [LARGE SCALE GENOMIC DNA]</scope>
</reference>
<dbReference type="AlphaFoldDB" id="A0A7I8VTD8"/>
<dbReference type="InterPro" id="IPR004245">
    <property type="entry name" value="DUF229"/>
</dbReference>
<organism evidence="1 2">
    <name type="scientific">Dimorphilus gyrociliatus</name>
    <dbReference type="NCBI Taxonomy" id="2664684"/>
    <lineage>
        <taxon>Eukaryota</taxon>
        <taxon>Metazoa</taxon>
        <taxon>Spiralia</taxon>
        <taxon>Lophotrochozoa</taxon>
        <taxon>Annelida</taxon>
        <taxon>Polychaeta</taxon>
        <taxon>Polychaeta incertae sedis</taxon>
        <taxon>Dinophilidae</taxon>
        <taxon>Dimorphilus</taxon>
    </lineage>
</organism>
<protein>
    <submittedName>
        <fullName evidence="1">Uncharacterized protein</fullName>
    </submittedName>
</protein>
<sequence>MRFRLRVIALIGLVCTSVVFLIARRRSVEVKGKMLEDAKSLLQISNTDTKCVKNKLELWPNFIKQLYESHNAQPLNCNREPDWVIVKNGRLKFVVKAKHVTCDATPYKRIDDATYEALAEVKGLTSGSPVPADFFELTCRGMKEGTISTYSNYHAAIKTRKEIDERPVTSDKKWNVIMFGFDSVSRMQWMRLLPKTYAFLTKELGSVVLEGYNIVGDGTPQALLPILAGKPETELPEARRNYKDASTLDGHPWIWKNYTANGYITQWGEDEFHYGTFQYRMLGFRKPPTDYYVRPFQKLLRKRNNFCTGSVPGHKVFMNWINELWRVYKDKPKFSFLFHSAYSHDYVKKLSIADDDVLEWIKSLQSSTALKDSFLIFMADHGPRFSSLRSNVQGKYEERNPFFSIRIPDEFQKLHPKALEILKGNAERLTTPFDVYSTLLDILNYKPDMPNPTNQRSLSLLRPIPKDRNCESAGIQTHWCSCLSWKKIDLKDKIVVNAVNTLIDAFNNENNKLATGLCHKLSLKAISNASMYEHGRDMLKFRKSADTDGRIPDFSDNMSTDAAHLRVNFITSPNDGKYEATLILNLSSKKIDPDLKQVSRVDRYGDQPKCIVDRFPDLRQFCYCV</sequence>